<dbReference type="AlphaFoldDB" id="A0ABD3PLM4"/>
<reference evidence="1 2" key="1">
    <citation type="submission" date="2024-10" db="EMBL/GenBank/DDBJ databases">
        <title>Updated reference genomes for cyclostephanoid diatoms.</title>
        <authorList>
            <person name="Roberts W.R."/>
            <person name="Alverson A.J."/>
        </authorList>
    </citation>
    <scope>NUCLEOTIDE SEQUENCE [LARGE SCALE GENOMIC DNA]</scope>
    <source>
        <strain evidence="1 2">AJA010-31</strain>
    </source>
</reference>
<dbReference type="Gene3D" id="3.40.30.10">
    <property type="entry name" value="Glutaredoxin"/>
    <property type="match status" value="1"/>
</dbReference>
<dbReference type="EMBL" id="JALLPJ020000539">
    <property type="protein sequence ID" value="KAL3789040.1"/>
    <property type="molecule type" value="Genomic_DNA"/>
</dbReference>
<organism evidence="1 2">
    <name type="scientific">Cyclotella atomus</name>
    <dbReference type="NCBI Taxonomy" id="382360"/>
    <lineage>
        <taxon>Eukaryota</taxon>
        <taxon>Sar</taxon>
        <taxon>Stramenopiles</taxon>
        <taxon>Ochrophyta</taxon>
        <taxon>Bacillariophyta</taxon>
        <taxon>Coscinodiscophyceae</taxon>
        <taxon>Thalassiosirophycidae</taxon>
        <taxon>Stephanodiscales</taxon>
        <taxon>Stephanodiscaceae</taxon>
        <taxon>Cyclotella</taxon>
    </lineage>
</organism>
<evidence type="ECO:0000313" key="1">
    <source>
        <dbReference type="EMBL" id="KAL3789040.1"/>
    </source>
</evidence>
<dbReference type="SUPFAM" id="SSF52833">
    <property type="entry name" value="Thioredoxin-like"/>
    <property type="match status" value="1"/>
</dbReference>
<comment type="caution">
    <text evidence="1">The sequence shown here is derived from an EMBL/GenBank/DDBJ whole genome shotgun (WGS) entry which is preliminary data.</text>
</comment>
<proteinExistence type="predicted"/>
<dbReference type="Proteomes" id="UP001530400">
    <property type="component" value="Unassembled WGS sequence"/>
</dbReference>
<protein>
    <recommendedName>
        <fullName evidence="3">Thioredoxin domain-containing protein</fullName>
    </recommendedName>
</protein>
<evidence type="ECO:0008006" key="3">
    <source>
        <dbReference type="Google" id="ProtNLM"/>
    </source>
</evidence>
<evidence type="ECO:0000313" key="2">
    <source>
        <dbReference type="Proteomes" id="UP001530400"/>
    </source>
</evidence>
<accession>A0ABD3PLM4</accession>
<dbReference type="InterPro" id="IPR036249">
    <property type="entry name" value="Thioredoxin-like_sf"/>
</dbReference>
<gene>
    <name evidence="1" type="ORF">ACHAWO_004597</name>
</gene>
<dbReference type="PANTHER" id="PTHR21148">
    <property type="entry name" value="THIOREDOXIN DOMAIN-CONTAINING PROTEIN 9"/>
    <property type="match status" value="1"/>
</dbReference>
<keyword evidence="2" id="KW-1185">Reference proteome</keyword>
<sequence>MDLGFGNSNQVLGDAVATNILRSTQAQEQAIQSEISRYDSLLDANDSELEKLRERRLQQMKAAADQKRKWIENGHGSYTELEGHQHGGDVAKAFFDAAKTSNKMVVHFHRPTTRSCDVFHRALSELAPRHPETKFVKINVEGCDDVRESGSGVGAKYLVEKLGIVVMPTLLFVKDRKAQHQLRGFEELGGSEEFSVNELAYVLAGHGALTKRDDEDVTPKWLEEHAKGIVGVNSLRMQFAGGRKGPRSGGFADDYDED</sequence>
<name>A0ABD3PLM4_9STRA</name>